<evidence type="ECO:0000256" key="1">
    <source>
        <dbReference type="SAM" id="MobiDB-lite"/>
    </source>
</evidence>
<evidence type="ECO:0000313" key="3">
    <source>
        <dbReference type="Proteomes" id="UP000232722"/>
    </source>
</evidence>
<dbReference type="Proteomes" id="UP000232722">
    <property type="component" value="Unassembled WGS sequence"/>
</dbReference>
<dbReference type="AlphaFoldDB" id="A0A2N0PR90"/>
<dbReference type="VEuPathDB" id="FungiDB:RhiirA1_459699"/>
<dbReference type="VEuPathDB" id="FungiDB:RhiirFUN_017203"/>
<dbReference type="VEuPathDB" id="FungiDB:RhiirFUN_017202"/>
<dbReference type="VEuPathDB" id="FungiDB:RhiirA1_459700"/>
<organism evidence="2 3">
    <name type="scientific">Rhizophagus irregularis</name>
    <dbReference type="NCBI Taxonomy" id="588596"/>
    <lineage>
        <taxon>Eukaryota</taxon>
        <taxon>Fungi</taxon>
        <taxon>Fungi incertae sedis</taxon>
        <taxon>Mucoromycota</taxon>
        <taxon>Glomeromycotina</taxon>
        <taxon>Glomeromycetes</taxon>
        <taxon>Glomerales</taxon>
        <taxon>Glomeraceae</taxon>
        <taxon>Rhizophagus</taxon>
    </lineage>
</organism>
<accession>A0A2N0PR90</accession>
<name>A0A2N0PR90_9GLOM</name>
<proteinExistence type="predicted"/>
<gene>
    <name evidence="2" type="ORF">RhiirA5_415788</name>
</gene>
<comment type="caution">
    <text evidence="2">The sequence shown here is derived from an EMBL/GenBank/DDBJ whole genome shotgun (WGS) entry which is preliminary data.</text>
</comment>
<dbReference type="EMBL" id="LLXJ01000468">
    <property type="protein sequence ID" value="PKC09361.1"/>
    <property type="molecule type" value="Genomic_DNA"/>
</dbReference>
<feature type="region of interest" description="Disordered" evidence="1">
    <location>
        <begin position="152"/>
        <end position="181"/>
    </location>
</feature>
<sequence length="291" mass="34031">MKKAKRQIYNFILAHNSTNTRRNTLYQCINKVRKIYKFIEKIGIDKIKYIKTYSVNSIAKLSDSKIQTIIDYFPKNHNTDLLAGVNILTAPILLTHVSNSSDDFSKFSPVNLPKAEDDFDKMIKETFKEEKTRIEKERQNKVSLNIVTSAKPDKGTNEIETENNNDCSHDSDSEEDLDDGYNGYNGYNEYDGYDRDYYYHDRRYARKVLPIMSPIIFPKLNENKQYEKYKNHLSKLLHLPPTMEWYHIKNNQQFLTVTGLPWLPFNIKGISDLVILNSNYSKVKSQESKDA</sequence>
<reference evidence="2 3" key="1">
    <citation type="submission" date="2016-04" db="EMBL/GenBank/DDBJ databases">
        <title>Genome analyses suggest a sexual origin of heterokaryosis in a supposedly ancient asexual fungus.</title>
        <authorList>
            <person name="Ropars J."/>
            <person name="Sedzielewska K."/>
            <person name="Noel J."/>
            <person name="Charron P."/>
            <person name="Farinelli L."/>
            <person name="Marton T."/>
            <person name="Kruger M."/>
            <person name="Pelin A."/>
            <person name="Brachmann A."/>
            <person name="Corradi N."/>
        </authorList>
    </citation>
    <scope>NUCLEOTIDE SEQUENCE [LARGE SCALE GENOMIC DNA]</scope>
    <source>
        <strain evidence="2 3">A5</strain>
    </source>
</reference>
<evidence type="ECO:0000313" key="2">
    <source>
        <dbReference type="EMBL" id="PKC09361.1"/>
    </source>
</evidence>
<reference evidence="2 3" key="2">
    <citation type="submission" date="2017-09" db="EMBL/GenBank/DDBJ databases">
        <title>Extensive intraspecific genome diversity in a model arbuscular mycorrhizal fungus.</title>
        <authorList>
            <person name="Chen E.C."/>
            <person name="Morin E."/>
            <person name="Beaudet D."/>
            <person name="Noel J."/>
            <person name="Ndikumana S."/>
            <person name="Charron P."/>
            <person name="St-Onge C."/>
            <person name="Giorgi J."/>
            <person name="Grigoriev I.V."/>
            <person name="Roux C."/>
            <person name="Martin F.M."/>
            <person name="Corradi N."/>
        </authorList>
    </citation>
    <scope>NUCLEOTIDE SEQUENCE [LARGE SCALE GENOMIC DNA]</scope>
    <source>
        <strain evidence="2 3">A5</strain>
    </source>
</reference>
<protein>
    <submittedName>
        <fullName evidence="2">Uncharacterized protein</fullName>
    </submittedName>
</protein>
<dbReference type="VEuPathDB" id="FungiDB:FUN_012977"/>